<reference evidence="3" key="1">
    <citation type="submission" date="2020-10" db="EMBL/GenBank/DDBJ databases">
        <authorList>
            <person name="Castelo-Branco R."/>
            <person name="Eusebio N."/>
            <person name="Adriana R."/>
            <person name="Vieira A."/>
            <person name="Brugerolle De Fraissinette N."/>
            <person name="Rezende De Castro R."/>
            <person name="Schneider M.P."/>
            <person name="Vasconcelos V."/>
            <person name="Leao P.N."/>
        </authorList>
    </citation>
    <scope>NUCLEOTIDE SEQUENCE</scope>
    <source>
        <strain evidence="3">LEGE 06105</strain>
    </source>
</reference>
<dbReference type="SUPFAM" id="SSF49899">
    <property type="entry name" value="Concanavalin A-like lectins/glucanases"/>
    <property type="match status" value="2"/>
</dbReference>
<accession>A0A8J7K042</accession>
<feature type="transmembrane region" description="Helical" evidence="1">
    <location>
        <begin position="444"/>
        <end position="465"/>
    </location>
</feature>
<gene>
    <name evidence="3" type="ORF">IQ247_11330</name>
</gene>
<feature type="transmembrane region" description="Helical" evidence="1">
    <location>
        <begin position="66"/>
        <end position="84"/>
    </location>
</feature>
<keyword evidence="1" id="KW-0472">Membrane</keyword>
<feature type="domain" description="VanZ-like" evidence="2">
    <location>
        <begin position="27"/>
        <end position="143"/>
    </location>
</feature>
<comment type="caution">
    <text evidence="3">The sequence shown here is derived from an EMBL/GenBank/DDBJ whole genome shotgun (WGS) entry which is preliminary data.</text>
</comment>
<dbReference type="InterPro" id="IPR013320">
    <property type="entry name" value="ConA-like_dom_sf"/>
</dbReference>
<protein>
    <submittedName>
        <fullName evidence="3">VanZ family protein</fullName>
    </submittedName>
</protein>
<evidence type="ECO:0000313" key="3">
    <source>
        <dbReference type="EMBL" id="MBE9213256.1"/>
    </source>
</evidence>
<name>A0A8J7K042_9CYAN</name>
<dbReference type="InterPro" id="IPR006976">
    <property type="entry name" value="VanZ-like"/>
</dbReference>
<sequence length="500" mass="55939">MKRHYTSSLPSNLNQRRIPIFLILVIFSVLAVLIATLYPFNFSLPDSVSRRELVDSFDNNSFFKDQVNNVLLFLPLGFGLTGLLQKRKFKLASQIITVILASAGLSLTVELLQILLPSRAPTPADIFNNTCGGFLGLIGFYVWNSQSFKAILQKVETSEASNSRSKITLFFTGYIILTFLITIPWQATTNLSGWNSNFPLILGNETTADRGWEGYISELNITNQAFTKNEVNQIFSPGNNFLRGENSLLASYEFTGKAPYRDRTGKQPDLQWYGESTIQNEKGVLLSPNHWLKTATPVTSLSESIRKTSSFTISTTVNSSKKEQTGPARIISLSQDSYLRNFTLGQQGSDLVFRVRTPLTGANASDVKLEVPHIFDDLKPHQIVITYSKSLLTIYVDKVANIHTLNLLDLIPKEKRFFYYGLTFIPLGLCLALLTALAKRKLNFYRWLLPTGILLPSLILEGILVQESGKSISPKNLFLGILFTAGTMLILKVRTINNEQ</sequence>
<evidence type="ECO:0000259" key="2">
    <source>
        <dbReference type="Pfam" id="PF04892"/>
    </source>
</evidence>
<keyword evidence="4" id="KW-1185">Reference proteome</keyword>
<feature type="transmembrane region" description="Helical" evidence="1">
    <location>
        <begin position="477"/>
        <end position="493"/>
    </location>
</feature>
<dbReference type="Proteomes" id="UP000620559">
    <property type="component" value="Unassembled WGS sequence"/>
</dbReference>
<dbReference type="RefSeq" id="WP_193919985.1">
    <property type="nucleotide sequence ID" value="NZ_JADEWL010000028.1"/>
</dbReference>
<dbReference type="AlphaFoldDB" id="A0A8J7K042"/>
<proteinExistence type="predicted"/>
<feature type="transmembrane region" description="Helical" evidence="1">
    <location>
        <begin position="126"/>
        <end position="144"/>
    </location>
</feature>
<feature type="transmembrane region" description="Helical" evidence="1">
    <location>
        <begin position="417"/>
        <end position="437"/>
    </location>
</feature>
<evidence type="ECO:0000256" key="1">
    <source>
        <dbReference type="SAM" id="Phobius"/>
    </source>
</evidence>
<keyword evidence="1" id="KW-1133">Transmembrane helix</keyword>
<feature type="transmembrane region" description="Helical" evidence="1">
    <location>
        <begin position="167"/>
        <end position="187"/>
    </location>
</feature>
<feature type="transmembrane region" description="Helical" evidence="1">
    <location>
        <begin position="20"/>
        <end position="40"/>
    </location>
</feature>
<keyword evidence="1" id="KW-0812">Transmembrane</keyword>
<feature type="transmembrane region" description="Helical" evidence="1">
    <location>
        <begin position="91"/>
        <end position="114"/>
    </location>
</feature>
<dbReference type="EMBL" id="JADEWL010000028">
    <property type="protein sequence ID" value="MBE9213256.1"/>
    <property type="molecule type" value="Genomic_DNA"/>
</dbReference>
<dbReference type="Pfam" id="PF04892">
    <property type="entry name" value="VanZ"/>
    <property type="match status" value="1"/>
</dbReference>
<organism evidence="3 4">
    <name type="scientific">Plectonema cf. radiosum LEGE 06105</name>
    <dbReference type="NCBI Taxonomy" id="945769"/>
    <lineage>
        <taxon>Bacteria</taxon>
        <taxon>Bacillati</taxon>
        <taxon>Cyanobacteriota</taxon>
        <taxon>Cyanophyceae</taxon>
        <taxon>Oscillatoriophycideae</taxon>
        <taxon>Oscillatoriales</taxon>
        <taxon>Microcoleaceae</taxon>
        <taxon>Plectonema</taxon>
    </lineage>
</organism>
<dbReference type="Gene3D" id="2.60.120.200">
    <property type="match status" value="2"/>
</dbReference>
<evidence type="ECO:0000313" key="4">
    <source>
        <dbReference type="Proteomes" id="UP000620559"/>
    </source>
</evidence>